<evidence type="ECO:0000259" key="2">
    <source>
        <dbReference type="Pfam" id="PF12736"/>
    </source>
</evidence>
<name>A0A8K0KQV7_LADFU</name>
<reference evidence="3" key="1">
    <citation type="submission" date="2013-04" db="EMBL/GenBank/DDBJ databases">
        <authorList>
            <person name="Qu J."/>
            <person name="Murali S.C."/>
            <person name="Bandaranaike D."/>
            <person name="Bellair M."/>
            <person name="Blankenburg K."/>
            <person name="Chao H."/>
            <person name="Dinh H."/>
            <person name="Doddapaneni H."/>
            <person name="Downs B."/>
            <person name="Dugan-Rocha S."/>
            <person name="Elkadiri S."/>
            <person name="Gnanaolivu R.D."/>
            <person name="Hernandez B."/>
            <person name="Javaid M."/>
            <person name="Jayaseelan J.C."/>
            <person name="Lee S."/>
            <person name="Li M."/>
            <person name="Ming W."/>
            <person name="Munidasa M."/>
            <person name="Muniz J."/>
            <person name="Nguyen L."/>
            <person name="Ongeri F."/>
            <person name="Osuji N."/>
            <person name="Pu L.-L."/>
            <person name="Puazo M."/>
            <person name="Qu C."/>
            <person name="Quiroz J."/>
            <person name="Raj R."/>
            <person name="Weissenberger G."/>
            <person name="Xin Y."/>
            <person name="Zou X."/>
            <person name="Han Y."/>
            <person name="Richards S."/>
            <person name="Worley K."/>
            <person name="Muzny D."/>
            <person name="Gibbs R."/>
        </authorList>
    </citation>
    <scope>NUCLEOTIDE SEQUENCE</scope>
    <source>
        <strain evidence="3">Sampled in the wild</strain>
    </source>
</reference>
<accession>A0A8K0KQV7</accession>
<dbReference type="InterPro" id="IPR025946">
    <property type="entry name" value="CABIT_dom"/>
</dbReference>
<evidence type="ECO:0000313" key="4">
    <source>
        <dbReference type="Proteomes" id="UP000792457"/>
    </source>
</evidence>
<dbReference type="PANTHER" id="PTHR14454">
    <property type="entry name" value="GRB2-ASSOCIATED AND REGULATOR OF MAPK PROTEIN FAMILY MEMBER"/>
    <property type="match status" value="1"/>
</dbReference>
<evidence type="ECO:0000313" key="3">
    <source>
        <dbReference type="EMBL" id="KAG8236653.1"/>
    </source>
</evidence>
<reference evidence="3" key="2">
    <citation type="submission" date="2017-10" db="EMBL/GenBank/DDBJ databases">
        <title>Ladona fulva Genome sequencing and assembly.</title>
        <authorList>
            <person name="Murali S."/>
            <person name="Richards S."/>
            <person name="Bandaranaike D."/>
            <person name="Bellair M."/>
            <person name="Blankenburg K."/>
            <person name="Chao H."/>
            <person name="Dinh H."/>
            <person name="Doddapaneni H."/>
            <person name="Dugan-Rocha S."/>
            <person name="Elkadiri S."/>
            <person name="Gnanaolivu R."/>
            <person name="Hernandez B."/>
            <person name="Skinner E."/>
            <person name="Javaid M."/>
            <person name="Lee S."/>
            <person name="Li M."/>
            <person name="Ming W."/>
            <person name="Munidasa M."/>
            <person name="Muniz J."/>
            <person name="Nguyen L."/>
            <person name="Hughes D."/>
            <person name="Osuji N."/>
            <person name="Pu L.-L."/>
            <person name="Puazo M."/>
            <person name="Qu C."/>
            <person name="Quiroz J."/>
            <person name="Raj R."/>
            <person name="Weissenberger G."/>
            <person name="Xin Y."/>
            <person name="Zou X."/>
            <person name="Han Y."/>
            <person name="Worley K."/>
            <person name="Muzny D."/>
            <person name="Gibbs R."/>
        </authorList>
    </citation>
    <scope>NUCLEOTIDE SEQUENCE</scope>
    <source>
        <strain evidence="3">Sampled in the wild</strain>
    </source>
</reference>
<gene>
    <name evidence="3" type="ORF">J437_LFUL014499</name>
</gene>
<dbReference type="InterPro" id="IPR052281">
    <property type="entry name" value="GAREM"/>
</dbReference>
<dbReference type="OrthoDB" id="6076990at2759"/>
<keyword evidence="1" id="KW-0597">Phosphoprotein</keyword>
<proteinExistence type="predicted"/>
<dbReference type="Pfam" id="PF12736">
    <property type="entry name" value="CABIT"/>
    <property type="match status" value="1"/>
</dbReference>
<evidence type="ECO:0000256" key="1">
    <source>
        <dbReference type="ARBA" id="ARBA00022553"/>
    </source>
</evidence>
<dbReference type="EMBL" id="KZ309057">
    <property type="protein sequence ID" value="KAG8236653.1"/>
    <property type="molecule type" value="Genomic_DNA"/>
</dbReference>
<dbReference type="Proteomes" id="UP000792457">
    <property type="component" value="Unassembled WGS sequence"/>
</dbReference>
<feature type="domain" description="CABIT" evidence="2">
    <location>
        <begin position="40"/>
        <end position="340"/>
    </location>
</feature>
<sequence length="472" mass="52791">MAISTMESPIPISHHYELPRISWSPERLCPRRFLDKYSVPRIVHVSPDDATVPLCHALDLSRPILLYQHYNCARVVAKSIRKRQRHWEESGPPIAIPEEYGGWFTLIAEDGRQMATCFTSIAHVVSARLHFFLTAFDLPAYKLISVPGGISGEKGKSIYSKATVQSGQVLRLMGVFEDTKEQLNGARRSDVRLSSFLQRLSQGSNGRFRGAVPLQGARFPTSSSKYAQCLTQANEVVFVPVKNPGRFYVAHPPSSPWTKAKMNSLPSSLSSSLSTPLSMDTKRAFTLSQFLRFGPLPIRVHLICGPLPIALPSNGFTGTLLLEEWHQEDVVLACSLPDDSSSNCSLLEMELDSRLLFSRPLRHEARIGRSPPVRAALAFCCDHAHQWRSNMKVTHHVFQEKGITRKGEPKKEEEPPYSRVWDEVTAEENIYAEICEVQVKGGQYYYVRGGSDGTFSGTSSSPEDEFCYDSVC</sequence>
<protein>
    <recommendedName>
        <fullName evidence="2">CABIT domain-containing protein</fullName>
    </recommendedName>
</protein>
<dbReference type="PANTHER" id="PTHR14454:SF11">
    <property type="entry name" value="SERRANO, ISOFORM F"/>
    <property type="match status" value="1"/>
</dbReference>
<organism evidence="3 4">
    <name type="scientific">Ladona fulva</name>
    <name type="common">Scarce chaser dragonfly</name>
    <name type="synonym">Libellula fulva</name>
    <dbReference type="NCBI Taxonomy" id="123851"/>
    <lineage>
        <taxon>Eukaryota</taxon>
        <taxon>Metazoa</taxon>
        <taxon>Ecdysozoa</taxon>
        <taxon>Arthropoda</taxon>
        <taxon>Hexapoda</taxon>
        <taxon>Insecta</taxon>
        <taxon>Pterygota</taxon>
        <taxon>Palaeoptera</taxon>
        <taxon>Odonata</taxon>
        <taxon>Epiprocta</taxon>
        <taxon>Anisoptera</taxon>
        <taxon>Libelluloidea</taxon>
        <taxon>Libellulidae</taxon>
        <taxon>Ladona</taxon>
    </lineage>
</organism>
<keyword evidence="4" id="KW-1185">Reference proteome</keyword>
<dbReference type="AlphaFoldDB" id="A0A8K0KQV7"/>
<comment type="caution">
    <text evidence="3">The sequence shown here is derived from an EMBL/GenBank/DDBJ whole genome shotgun (WGS) entry which is preliminary data.</text>
</comment>